<evidence type="ECO:0000313" key="3">
    <source>
        <dbReference type="Proteomes" id="UP000759537"/>
    </source>
</evidence>
<feature type="compositionally biased region" description="Polar residues" evidence="1">
    <location>
        <begin position="141"/>
        <end position="163"/>
    </location>
</feature>
<comment type="caution">
    <text evidence="2">The sequence shown here is derived from an EMBL/GenBank/DDBJ whole genome shotgun (WGS) entry which is preliminary data.</text>
</comment>
<feature type="compositionally biased region" description="Pro residues" evidence="1">
    <location>
        <begin position="344"/>
        <end position="362"/>
    </location>
</feature>
<dbReference type="Proteomes" id="UP000759537">
    <property type="component" value="Unassembled WGS sequence"/>
</dbReference>
<protein>
    <submittedName>
        <fullName evidence="2">Uncharacterized protein</fullName>
    </submittedName>
</protein>
<evidence type="ECO:0000256" key="1">
    <source>
        <dbReference type="SAM" id="MobiDB-lite"/>
    </source>
</evidence>
<feature type="region of interest" description="Disordered" evidence="1">
    <location>
        <begin position="132"/>
        <end position="163"/>
    </location>
</feature>
<organism evidence="2 3">
    <name type="scientific">Russula ochroleuca</name>
    <dbReference type="NCBI Taxonomy" id="152965"/>
    <lineage>
        <taxon>Eukaryota</taxon>
        <taxon>Fungi</taxon>
        <taxon>Dikarya</taxon>
        <taxon>Basidiomycota</taxon>
        <taxon>Agaricomycotina</taxon>
        <taxon>Agaricomycetes</taxon>
        <taxon>Russulales</taxon>
        <taxon>Russulaceae</taxon>
        <taxon>Russula</taxon>
    </lineage>
</organism>
<name>A0A9P5JU34_9AGAM</name>
<feature type="region of interest" description="Disordered" evidence="1">
    <location>
        <begin position="341"/>
        <end position="363"/>
    </location>
</feature>
<dbReference type="EMBL" id="WHVB01000056">
    <property type="protein sequence ID" value="KAF8464505.1"/>
    <property type="molecule type" value="Genomic_DNA"/>
</dbReference>
<feature type="region of interest" description="Disordered" evidence="1">
    <location>
        <begin position="1"/>
        <end position="43"/>
    </location>
</feature>
<dbReference type="AlphaFoldDB" id="A0A9P5JU34"/>
<proteinExistence type="predicted"/>
<accession>A0A9P5JU34</accession>
<reference evidence="2" key="1">
    <citation type="submission" date="2019-10" db="EMBL/GenBank/DDBJ databases">
        <authorList>
            <consortium name="DOE Joint Genome Institute"/>
            <person name="Kuo A."/>
            <person name="Miyauchi S."/>
            <person name="Kiss E."/>
            <person name="Drula E."/>
            <person name="Kohler A."/>
            <person name="Sanchez-Garcia M."/>
            <person name="Andreopoulos B."/>
            <person name="Barry K.W."/>
            <person name="Bonito G."/>
            <person name="Buee M."/>
            <person name="Carver A."/>
            <person name="Chen C."/>
            <person name="Cichocki N."/>
            <person name="Clum A."/>
            <person name="Culley D."/>
            <person name="Crous P.W."/>
            <person name="Fauchery L."/>
            <person name="Girlanda M."/>
            <person name="Hayes R."/>
            <person name="Keri Z."/>
            <person name="LaButti K."/>
            <person name="Lipzen A."/>
            <person name="Lombard V."/>
            <person name="Magnuson J."/>
            <person name="Maillard F."/>
            <person name="Morin E."/>
            <person name="Murat C."/>
            <person name="Nolan M."/>
            <person name="Ohm R."/>
            <person name="Pangilinan J."/>
            <person name="Pereira M."/>
            <person name="Perotto S."/>
            <person name="Peter M."/>
            <person name="Riley R."/>
            <person name="Sitrit Y."/>
            <person name="Stielow B."/>
            <person name="Szollosi G."/>
            <person name="Zifcakova L."/>
            <person name="Stursova M."/>
            <person name="Spatafora J.W."/>
            <person name="Tedersoo L."/>
            <person name="Vaario L.-M."/>
            <person name="Yamada A."/>
            <person name="Yan M."/>
            <person name="Wang P."/>
            <person name="Xu J."/>
            <person name="Bruns T."/>
            <person name="Baldrian P."/>
            <person name="Vilgalys R."/>
            <person name="Henrissat B."/>
            <person name="Grigoriev I.V."/>
            <person name="Hibbett D."/>
            <person name="Nagy L.G."/>
            <person name="Martin F.M."/>
        </authorList>
    </citation>
    <scope>NUCLEOTIDE SEQUENCE</scope>
    <source>
        <strain evidence="2">Prilba</strain>
    </source>
</reference>
<keyword evidence="3" id="KW-1185">Reference proteome</keyword>
<sequence>MAPAAPPTNNARNPGPLAGTGRQEGPSFPTEEREGKQRLQPGHINGAILTLSRLVPASSFYPGRGDTGNTLPASTLFFTENNETNITGNDSDVESVADWLDDLDDPAPRQASKFPDAVAIERPSWRVPATVTGPASEVPHHSSQTQVGDVDTSQVGSRSTGSAIDSTLASESLGFVWPADMDIVMPPGSKKVTLTSQRPMLRVVIQDAMENLRADLLFKHAFPDLAVALVTVKDSLLTLAEVYNYFTDESPHHFEYDTDSRPLDGLELQFPEIKIEPTSPPPLSALFPTPFETLINAAAVLAEPSSPTSIPSASVLSFEEVSRPPLPINYDRVAPNLELVGVHVPPPSPEPPSPRPLSPLPPVEEARLDTSHTLTSTTQSTPAVAPSLDPFVSRGTYVFPSVTPFQVYIPHHIHIKSTSPETVEQFIKNLPSACGRAVCYTASPAIPLGFVKYTSAPAIKNLFREAPNVIKELFVGSLVILNIHNFLDRRQVTTYGYCYKLTARSTAVAVPEVEVVQHCNDVEKNNDEQGAKWINDAQHDKGL</sequence>
<evidence type="ECO:0000313" key="2">
    <source>
        <dbReference type="EMBL" id="KAF8464505.1"/>
    </source>
</evidence>
<reference evidence="2" key="2">
    <citation type="journal article" date="2020" name="Nat. Commun.">
        <title>Large-scale genome sequencing of mycorrhizal fungi provides insights into the early evolution of symbiotic traits.</title>
        <authorList>
            <person name="Miyauchi S."/>
            <person name="Kiss E."/>
            <person name="Kuo A."/>
            <person name="Drula E."/>
            <person name="Kohler A."/>
            <person name="Sanchez-Garcia M."/>
            <person name="Morin E."/>
            <person name="Andreopoulos B."/>
            <person name="Barry K.W."/>
            <person name="Bonito G."/>
            <person name="Buee M."/>
            <person name="Carver A."/>
            <person name="Chen C."/>
            <person name="Cichocki N."/>
            <person name="Clum A."/>
            <person name="Culley D."/>
            <person name="Crous P.W."/>
            <person name="Fauchery L."/>
            <person name="Girlanda M."/>
            <person name="Hayes R.D."/>
            <person name="Keri Z."/>
            <person name="LaButti K."/>
            <person name="Lipzen A."/>
            <person name="Lombard V."/>
            <person name="Magnuson J."/>
            <person name="Maillard F."/>
            <person name="Murat C."/>
            <person name="Nolan M."/>
            <person name="Ohm R.A."/>
            <person name="Pangilinan J."/>
            <person name="Pereira M.F."/>
            <person name="Perotto S."/>
            <person name="Peter M."/>
            <person name="Pfister S."/>
            <person name="Riley R."/>
            <person name="Sitrit Y."/>
            <person name="Stielow J.B."/>
            <person name="Szollosi G."/>
            <person name="Zifcakova L."/>
            <person name="Stursova M."/>
            <person name="Spatafora J.W."/>
            <person name="Tedersoo L."/>
            <person name="Vaario L.M."/>
            <person name="Yamada A."/>
            <person name="Yan M."/>
            <person name="Wang P."/>
            <person name="Xu J."/>
            <person name="Bruns T."/>
            <person name="Baldrian P."/>
            <person name="Vilgalys R."/>
            <person name="Dunand C."/>
            <person name="Henrissat B."/>
            <person name="Grigoriev I.V."/>
            <person name="Hibbett D."/>
            <person name="Nagy L.G."/>
            <person name="Martin F.M."/>
        </authorList>
    </citation>
    <scope>NUCLEOTIDE SEQUENCE</scope>
    <source>
        <strain evidence="2">Prilba</strain>
    </source>
</reference>
<gene>
    <name evidence="2" type="ORF">DFH94DRAFT_699215</name>
</gene>